<reference evidence="4" key="3">
    <citation type="submission" date="2020-06" db="EMBL/GenBank/DDBJ databases">
        <title>Helianthus annuus Genome sequencing and assembly Release 2.</title>
        <authorList>
            <person name="Gouzy J."/>
            <person name="Langlade N."/>
            <person name="Munos S."/>
        </authorList>
    </citation>
    <scope>NUCLEOTIDE SEQUENCE</scope>
    <source>
        <tissue evidence="4">Leaves</tissue>
    </source>
</reference>
<reference evidence="5" key="2">
    <citation type="submission" date="2017-02" db="EMBL/GenBank/DDBJ databases">
        <title>Sunflower complete genome.</title>
        <authorList>
            <person name="Langlade N."/>
            <person name="Munos S."/>
        </authorList>
    </citation>
    <scope>NUCLEOTIDE SEQUENCE [LARGE SCALE GENOMIC DNA]</scope>
    <source>
        <tissue evidence="5">Leaves</tissue>
    </source>
</reference>
<reference evidence="4 6" key="1">
    <citation type="journal article" date="2017" name="Nature">
        <title>The sunflower genome provides insights into oil metabolism, flowering and Asterid evolution.</title>
        <authorList>
            <person name="Badouin H."/>
            <person name="Gouzy J."/>
            <person name="Grassa C.J."/>
            <person name="Murat F."/>
            <person name="Staton S.E."/>
            <person name="Cottret L."/>
            <person name="Lelandais-Briere C."/>
            <person name="Owens G.L."/>
            <person name="Carrere S."/>
            <person name="Mayjonade B."/>
            <person name="Legrand L."/>
            <person name="Gill N."/>
            <person name="Kane N.C."/>
            <person name="Bowers J.E."/>
            <person name="Hubner S."/>
            <person name="Bellec A."/>
            <person name="Berard A."/>
            <person name="Berges H."/>
            <person name="Blanchet N."/>
            <person name="Boniface M.C."/>
            <person name="Brunel D."/>
            <person name="Catrice O."/>
            <person name="Chaidir N."/>
            <person name="Claudel C."/>
            <person name="Donnadieu C."/>
            <person name="Faraut T."/>
            <person name="Fievet G."/>
            <person name="Helmstetter N."/>
            <person name="King M."/>
            <person name="Knapp S.J."/>
            <person name="Lai Z."/>
            <person name="Le Paslier M.C."/>
            <person name="Lippi Y."/>
            <person name="Lorenzon L."/>
            <person name="Mandel J.R."/>
            <person name="Marage G."/>
            <person name="Marchand G."/>
            <person name="Marquand E."/>
            <person name="Bret-Mestries E."/>
            <person name="Morien E."/>
            <person name="Nambeesan S."/>
            <person name="Nguyen T."/>
            <person name="Pegot-Espagnet P."/>
            <person name="Pouilly N."/>
            <person name="Raftis F."/>
            <person name="Sallet E."/>
            <person name="Schiex T."/>
            <person name="Thomas J."/>
            <person name="Vandecasteele C."/>
            <person name="Vares D."/>
            <person name="Vear F."/>
            <person name="Vautrin S."/>
            <person name="Crespi M."/>
            <person name="Mangin B."/>
            <person name="Burke J.M."/>
            <person name="Salse J."/>
            <person name="Munos S."/>
            <person name="Vincourt P."/>
            <person name="Rieseberg L.H."/>
            <person name="Langlade N.B."/>
        </authorList>
    </citation>
    <scope>NUCLEOTIDE SEQUENCE [LARGE SCALE GENOMIC DNA]</scope>
    <source>
        <strain evidence="6">cv. SF193</strain>
        <tissue evidence="4">Leaves</tissue>
    </source>
</reference>
<protein>
    <submittedName>
        <fullName evidence="4">Ankyrin repeat-containing domain, PGG domain, retrotransposon Copia-like protein</fullName>
    </submittedName>
    <submittedName>
        <fullName evidence="5">Putative ankyrin repeat-containing domain, PGG domain, Gag-polypeptide of LTR copia-type</fullName>
    </submittedName>
</protein>
<keyword evidence="6" id="KW-1185">Reference proteome</keyword>
<gene>
    <name evidence="5" type="ORF">HannXRQ_Chr09g0244201</name>
    <name evidence="4" type="ORF">HanXRQr2_Chr00c046g0833431</name>
</gene>
<dbReference type="Pfam" id="PF14244">
    <property type="entry name" value="Retrotran_gag_3"/>
    <property type="match status" value="1"/>
</dbReference>
<dbReference type="InParanoid" id="A0A251TVH5"/>
<dbReference type="PANTHER" id="PTHR24177:SF467">
    <property type="entry name" value="PGG DOMAIN, RETROTRANSPOSON COPIA-LIKE PROTEIN"/>
    <property type="match status" value="1"/>
</dbReference>
<dbReference type="InterPro" id="IPR026961">
    <property type="entry name" value="PGG_dom"/>
</dbReference>
<dbReference type="Gene3D" id="1.25.40.20">
    <property type="entry name" value="Ankyrin repeat-containing domain"/>
    <property type="match status" value="1"/>
</dbReference>
<dbReference type="InterPro" id="IPR029472">
    <property type="entry name" value="Copia-like_N"/>
</dbReference>
<evidence type="ECO:0000313" key="5">
    <source>
        <dbReference type="EMBL" id="OTG13971.1"/>
    </source>
</evidence>
<evidence type="ECO:0000259" key="2">
    <source>
        <dbReference type="Pfam" id="PF13962"/>
    </source>
</evidence>
<dbReference type="SMART" id="SM00248">
    <property type="entry name" value="ANK"/>
    <property type="match status" value="5"/>
</dbReference>
<feature type="transmembrane region" description="Helical" evidence="1">
    <location>
        <begin position="863"/>
        <end position="889"/>
    </location>
</feature>
<feature type="transmembrane region" description="Helical" evidence="1">
    <location>
        <begin position="748"/>
        <end position="770"/>
    </location>
</feature>
<dbReference type="Proteomes" id="UP000215914">
    <property type="component" value="Chromosome 9"/>
</dbReference>
<keyword evidence="1" id="KW-0812">Transmembrane</keyword>
<dbReference type="STRING" id="4232.A0A251TVH5"/>
<dbReference type="EMBL" id="MNCJ02000046">
    <property type="protein sequence ID" value="KAF5824219.1"/>
    <property type="molecule type" value="Genomic_DNA"/>
</dbReference>
<keyword evidence="1" id="KW-0472">Membrane</keyword>
<sequence>MRFDLVVCFLSFKQHKFISIIIHGIVNHQVLTTIIMASSSGNYINEGWQQYPFPSQVNAASFVSIKLSDKSNYVAWVEQIWGLLEIHDMLGFIDGTIKKPRQNHGSRTMADDTAFEAKCREWKRSDTLVKGWILGSLSENAIKTVVGQNTAHDVWKMLQFIYTTYRDPVSIATIDATEIASQQYPYPSHVNAASFMSIKLSGRSNYVPWRKQMLSLVFSHDMHGFIEGSLKRPETNNGPNPKYLAWKRSDVLVQGWIFGSLTEDVMRIVVDLNTAHDIWNTLYIKYTTPLAPIISANNDYDKYIPLCRAIELGDWEKAQEYFNQDERTLTDKLDQKGNSALHIAIKNHVNITFLENLLNQINPESLPTLVNDGHYHPLQYAVYYENNVAIEKLVQTYPHLLFTPETDEMPLMIAASYSRRTTFDYLLKACKQYIELNPKDVQINPFKGKTGFLLIIVTLMGGFYDAAYDLLNNYPELTMENDPHPGEALIYLAGKCDAYRSAKRYNFYQRFVYSHLRAEIYNLGVTSKYPDIENQETNKVTSKSYVYQVMERVHVKFWKALRHVSHINDLYMDKVKHHKALTVLKFVCEKVGKLKYSGGKDYETALIVAVENNIPEVIEHITRAIPQSIRTMKDNTYTLYHLAIMNRCENAYNILVYEMNYHKDLLYGTPFFNIESLNHLAGKLAPQDKLNMVTGAALQMQRELQWFQEVRKLVMTNESKAEGIETPIMVFRREHEDLRQKGEEWMKYTANSYTITAALIITIVFAAAITVPGGNNGDTGKAIYKTKPSFIVFIVSDAISLFTATTSLLLFLSILTARYAIDDFLYKLPKRLILGLVMLFMSVTTMLIAFGATLYIMSGQENSWILIPISVVTCLPIASFVTLQLPLLYDLISSTYGRGIFGKQSELRITS</sequence>
<evidence type="ECO:0000256" key="1">
    <source>
        <dbReference type="SAM" id="Phobius"/>
    </source>
</evidence>
<feature type="transmembrane region" description="Helical" evidence="1">
    <location>
        <begin position="790"/>
        <end position="812"/>
    </location>
</feature>
<dbReference type="GO" id="GO:0016020">
    <property type="term" value="C:membrane"/>
    <property type="evidence" value="ECO:0000318"/>
    <property type="project" value="GO_Central"/>
</dbReference>
<dbReference type="InterPro" id="IPR036770">
    <property type="entry name" value="Ankyrin_rpt-contain_sf"/>
</dbReference>
<feature type="domain" description="Retrotransposon Copia-like N-terminal" evidence="3">
    <location>
        <begin position="61"/>
        <end position="100"/>
    </location>
</feature>
<dbReference type="InterPro" id="IPR002110">
    <property type="entry name" value="Ankyrin_rpt"/>
</dbReference>
<keyword evidence="1" id="KW-1133">Transmembrane helix</keyword>
<dbReference type="SUPFAM" id="SSF48403">
    <property type="entry name" value="Ankyrin repeat"/>
    <property type="match status" value="1"/>
</dbReference>
<dbReference type="AlphaFoldDB" id="A0A251TVH5"/>
<proteinExistence type="predicted"/>
<evidence type="ECO:0000259" key="3">
    <source>
        <dbReference type="Pfam" id="PF14244"/>
    </source>
</evidence>
<accession>A0A251TVH5</accession>
<name>A0A251TVH5_HELAN</name>
<dbReference type="EMBL" id="CM007898">
    <property type="protein sequence ID" value="OTG13971.1"/>
    <property type="molecule type" value="Genomic_DNA"/>
</dbReference>
<evidence type="ECO:0000313" key="4">
    <source>
        <dbReference type="EMBL" id="KAF5824219.1"/>
    </source>
</evidence>
<dbReference type="PANTHER" id="PTHR24177">
    <property type="entry name" value="CASKIN"/>
    <property type="match status" value="1"/>
</dbReference>
<evidence type="ECO:0000313" key="6">
    <source>
        <dbReference type="Proteomes" id="UP000215914"/>
    </source>
</evidence>
<organism evidence="5 6">
    <name type="scientific">Helianthus annuus</name>
    <name type="common">Common sunflower</name>
    <dbReference type="NCBI Taxonomy" id="4232"/>
    <lineage>
        <taxon>Eukaryota</taxon>
        <taxon>Viridiplantae</taxon>
        <taxon>Streptophyta</taxon>
        <taxon>Embryophyta</taxon>
        <taxon>Tracheophyta</taxon>
        <taxon>Spermatophyta</taxon>
        <taxon>Magnoliopsida</taxon>
        <taxon>eudicotyledons</taxon>
        <taxon>Gunneridae</taxon>
        <taxon>Pentapetalae</taxon>
        <taxon>asterids</taxon>
        <taxon>campanulids</taxon>
        <taxon>Asterales</taxon>
        <taxon>Asteraceae</taxon>
        <taxon>Asteroideae</taxon>
        <taxon>Heliantheae alliance</taxon>
        <taxon>Heliantheae</taxon>
        <taxon>Helianthus</taxon>
    </lineage>
</organism>
<feature type="transmembrane region" description="Helical" evidence="1">
    <location>
        <begin position="832"/>
        <end position="857"/>
    </location>
</feature>
<feature type="domain" description="PGG" evidence="2">
    <location>
        <begin position="743"/>
        <end position="856"/>
    </location>
</feature>
<dbReference type="Pfam" id="PF13962">
    <property type="entry name" value="PGG"/>
    <property type="match status" value="1"/>
</dbReference>